<keyword evidence="3" id="KW-1185">Reference proteome</keyword>
<evidence type="ECO:0000256" key="1">
    <source>
        <dbReference type="SAM" id="MobiDB-lite"/>
    </source>
</evidence>
<evidence type="ECO:0000313" key="2">
    <source>
        <dbReference type="EMBL" id="VEL38836.1"/>
    </source>
</evidence>
<dbReference type="EMBL" id="CAAALY010259157">
    <property type="protein sequence ID" value="VEL38836.1"/>
    <property type="molecule type" value="Genomic_DNA"/>
</dbReference>
<organism evidence="2 3">
    <name type="scientific">Protopolystoma xenopodis</name>
    <dbReference type="NCBI Taxonomy" id="117903"/>
    <lineage>
        <taxon>Eukaryota</taxon>
        <taxon>Metazoa</taxon>
        <taxon>Spiralia</taxon>
        <taxon>Lophotrochozoa</taxon>
        <taxon>Platyhelminthes</taxon>
        <taxon>Monogenea</taxon>
        <taxon>Polyopisthocotylea</taxon>
        <taxon>Polystomatidea</taxon>
        <taxon>Polystomatidae</taxon>
        <taxon>Protopolystoma</taxon>
    </lineage>
</organism>
<dbReference type="Proteomes" id="UP000784294">
    <property type="component" value="Unassembled WGS sequence"/>
</dbReference>
<sequence length="280" mass="31151">MISHLIVTIQDVLDYLYYYTQFPFPTVNSSGLGKTNSSVLGREPALFLDLPPSSRHSPTCQSLTASLAVQTADPRLPDVLSDTDGEDEGAEVESDESDAATWALRDKNKQHITSGYSQRRCDRRLACKESNGLEAGAYNTDLDEDLLETLAGHADWKSTHDKGPGQAVRNRTVAYIDIHPRIHFLTGRTTGDRFSAHQVSSNVLGCPAHLSISIRQSTDHNTHPVREKSKGEEGSWTQVIEETSTSGVETARVEWALPLRYVSRAYIQSYVLLKAMRRYE</sequence>
<proteinExistence type="predicted"/>
<dbReference type="AlphaFoldDB" id="A0A448XKG6"/>
<reference evidence="2" key="1">
    <citation type="submission" date="2018-11" db="EMBL/GenBank/DDBJ databases">
        <authorList>
            <consortium name="Pathogen Informatics"/>
        </authorList>
    </citation>
    <scope>NUCLEOTIDE SEQUENCE</scope>
</reference>
<name>A0A448XKG6_9PLAT</name>
<accession>A0A448XKG6</accession>
<feature type="compositionally biased region" description="Basic and acidic residues" evidence="1">
    <location>
        <begin position="217"/>
        <end position="233"/>
    </location>
</feature>
<protein>
    <submittedName>
        <fullName evidence="2">Uncharacterized protein</fullName>
    </submittedName>
</protein>
<feature type="region of interest" description="Disordered" evidence="1">
    <location>
        <begin position="217"/>
        <end position="238"/>
    </location>
</feature>
<feature type="compositionally biased region" description="Acidic residues" evidence="1">
    <location>
        <begin position="81"/>
        <end position="98"/>
    </location>
</feature>
<evidence type="ECO:0000313" key="3">
    <source>
        <dbReference type="Proteomes" id="UP000784294"/>
    </source>
</evidence>
<comment type="caution">
    <text evidence="2">The sequence shown here is derived from an EMBL/GenBank/DDBJ whole genome shotgun (WGS) entry which is preliminary data.</text>
</comment>
<gene>
    <name evidence="2" type="ORF">PXEA_LOCUS32276</name>
</gene>
<feature type="region of interest" description="Disordered" evidence="1">
    <location>
        <begin position="74"/>
        <end position="99"/>
    </location>
</feature>